<evidence type="ECO:0000313" key="2">
    <source>
        <dbReference type="EMBL" id="MPM51671.1"/>
    </source>
</evidence>
<feature type="compositionally biased region" description="Basic residues" evidence="1">
    <location>
        <begin position="18"/>
        <end position="43"/>
    </location>
</feature>
<dbReference type="EMBL" id="VSSQ01013518">
    <property type="protein sequence ID" value="MPM51671.1"/>
    <property type="molecule type" value="Genomic_DNA"/>
</dbReference>
<accession>A0A645AHB0</accession>
<organism evidence="2">
    <name type="scientific">bioreactor metagenome</name>
    <dbReference type="NCBI Taxonomy" id="1076179"/>
    <lineage>
        <taxon>unclassified sequences</taxon>
        <taxon>metagenomes</taxon>
        <taxon>ecological metagenomes</taxon>
    </lineage>
</organism>
<protein>
    <submittedName>
        <fullName evidence="2">Uncharacterized protein</fullName>
    </submittedName>
</protein>
<gene>
    <name evidence="2" type="ORF">SDC9_98422</name>
</gene>
<sequence length="60" mass="7453">MSFQSGCHEHISSLIANNHKKKERKEKKKKKKREKRRKRKKTEKKWEGKFDHEVTFQIWS</sequence>
<proteinExistence type="predicted"/>
<reference evidence="2" key="1">
    <citation type="submission" date="2019-08" db="EMBL/GenBank/DDBJ databases">
        <authorList>
            <person name="Kucharzyk K."/>
            <person name="Murdoch R.W."/>
            <person name="Higgins S."/>
            <person name="Loffler F."/>
        </authorList>
    </citation>
    <scope>NUCLEOTIDE SEQUENCE</scope>
</reference>
<evidence type="ECO:0000256" key="1">
    <source>
        <dbReference type="SAM" id="MobiDB-lite"/>
    </source>
</evidence>
<name>A0A645AHB0_9ZZZZ</name>
<comment type="caution">
    <text evidence="2">The sequence shown here is derived from an EMBL/GenBank/DDBJ whole genome shotgun (WGS) entry which is preliminary data.</text>
</comment>
<dbReference type="AlphaFoldDB" id="A0A645AHB0"/>
<feature type="region of interest" description="Disordered" evidence="1">
    <location>
        <begin position="1"/>
        <end position="46"/>
    </location>
</feature>